<dbReference type="InterPro" id="IPR029753">
    <property type="entry name" value="D-isomer_DH_CS"/>
</dbReference>
<dbReference type="InterPro" id="IPR036291">
    <property type="entry name" value="NAD(P)-bd_dom_sf"/>
</dbReference>
<reference evidence="5" key="1">
    <citation type="submission" date="2023-07" db="EMBL/GenBank/DDBJ databases">
        <title>Novel species in the genus Lipingzhangella isolated from Sambhar Salt Lake.</title>
        <authorList>
            <person name="Jiya N."/>
            <person name="Kajale S."/>
            <person name="Sharma A."/>
        </authorList>
    </citation>
    <scope>NUCLEOTIDE SEQUENCE [LARGE SCALE GENOMIC DNA]</scope>
    <source>
        <strain evidence="5">LS1_29</strain>
    </source>
</reference>
<dbReference type="SUPFAM" id="SSF51735">
    <property type="entry name" value="NAD(P)-binding Rossmann-fold domains"/>
    <property type="match status" value="1"/>
</dbReference>
<comment type="caution">
    <text evidence="4">The sequence shown here is derived from an EMBL/GenBank/DDBJ whole genome shotgun (WGS) entry which is preliminary data.</text>
</comment>
<organism evidence="4 5">
    <name type="scientific">Lipingzhangella rawalii</name>
    <dbReference type="NCBI Taxonomy" id="2055835"/>
    <lineage>
        <taxon>Bacteria</taxon>
        <taxon>Bacillati</taxon>
        <taxon>Actinomycetota</taxon>
        <taxon>Actinomycetes</taxon>
        <taxon>Streptosporangiales</taxon>
        <taxon>Nocardiopsidaceae</taxon>
        <taxon>Lipingzhangella</taxon>
    </lineage>
</organism>
<keyword evidence="1" id="KW-0560">Oxidoreductase</keyword>
<dbReference type="Gene3D" id="3.40.50.720">
    <property type="entry name" value="NAD(P)-binding Rossmann-like Domain"/>
    <property type="match status" value="2"/>
</dbReference>
<evidence type="ECO:0000256" key="1">
    <source>
        <dbReference type="ARBA" id="ARBA00023002"/>
    </source>
</evidence>
<proteinExistence type="predicted"/>
<name>A0ABU2H0X5_9ACTN</name>
<keyword evidence="5" id="KW-1185">Reference proteome</keyword>
<dbReference type="RefSeq" id="WP_310910465.1">
    <property type="nucleotide sequence ID" value="NZ_JAVLVT010000001.1"/>
</dbReference>
<evidence type="ECO:0000313" key="5">
    <source>
        <dbReference type="Proteomes" id="UP001250214"/>
    </source>
</evidence>
<dbReference type="Pfam" id="PF02826">
    <property type="entry name" value="2-Hacid_dh_C"/>
    <property type="match status" value="1"/>
</dbReference>
<evidence type="ECO:0000256" key="2">
    <source>
        <dbReference type="ARBA" id="ARBA00023027"/>
    </source>
</evidence>
<dbReference type="PROSITE" id="PS00671">
    <property type="entry name" value="D_2_HYDROXYACID_DH_3"/>
    <property type="match status" value="1"/>
</dbReference>
<accession>A0ABU2H0X5</accession>
<dbReference type="InterPro" id="IPR006140">
    <property type="entry name" value="D-isomer_DH_NAD-bd"/>
</dbReference>
<evidence type="ECO:0000313" key="4">
    <source>
        <dbReference type="EMBL" id="MDS1268956.1"/>
    </source>
</evidence>
<dbReference type="Proteomes" id="UP001250214">
    <property type="component" value="Unassembled WGS sequence"/>
</dbReference>
<gene>
    <name evidence="4" type="ORF">RIF23_01465</name>
</gene>
<dbReference type="PANTHER" id="PTHR43333">
    <property type="entry name" value="2-HACID_DH_C DOMAIN-CONTAINING PROTEIN"/>
    <property type="match status" value="1"/>
</dbReference>
<dbReference type="PANTHER" id="PTHR43333:SF1">
    <property type="entry name" value="D-ISOMER SPECIFIC 2-HYDROXYACID DEHYDROGENASE NAD-BINDING DOMAIN-CONTAINING PROTEIN"/>
    <property type="match status" value="1"/>
</dbReference>
<dbReference type="EMBL" id="JAVLVT010000001">
    <property type="protein sequence ID" value="MDS1268956.1"/>
    <property type="molecule type" value="Genomic_DNA"/>
</dbReference>
<keyword evidence="2" id="KW-0520">NAD</keyword>
<feature type="domain" description="D-isomer specific 2-hydroxyacid dehydrogenase NAD-binding" evidence="3">
    <location>
        <begin position="111"/>
        <end position="279"/>
    </location>
</feature>
<protein>
    <submittedName>
        <fullName evidence="4">NAD(P)-dependent oxidoreductase</fullName>
    </submittedName>
</protein>
<evidence type="ECO:0000259" key="3">
    <source>
        <dbReference type="Pfam" id="PF02826"/>
    </source>
</evidence>
<sequence>MEKGAERARPKPLRLAVAPEADEAVVELVHQADAVVVDLADAQALAWTAWTDLASFPRSLPASVAWVQLPSAGIERWVEAGIIDRARVWTSAAGVCAVPVAEHALTLLLTGVRLLPESLRAAEWARTDLLPRAGTLGGTVVGIVGGGGIARALIPALTALGAEARVVNRSGRPVPGAAETRPIAGIGDFWEAVDHVVLAAPDTPDTRHLVGAAELDAMKPTAWLINVARGPIVDTEALLGALDSAGIAGAGLDVTDPEPLPAAHPLWGHPRAIVTPHIADAAMTRRGFRQRLADNVRRWTAGEELIGVVDPARGY</sequence>